<gene>
    <name evidence="1" type="ORF">JCGZ_27119</name>
</gene>
<evidence type="ECO:0000313" key="2">
    <source>
        <dbReference type="Proteomes" id="UP000027138"/>
    </source>
</evidence>
<dbReference type="Proteomes" id="UP000027138">
    <property type="component" value="Unassembled WGS sequence"/>
</dbReference>
<evidence type="ECO:0000313" key="1">
    <source>
        <dbReference type="EMBL" id="KDP24009.1"/>
    </source>
</evidence>
<reference evidence="1 2" key="1">
    <citation type="journal article" date="2014" name="PLoS ONE">
        <title>Global Analysis of Gene Expression Profiles in Physic Nut (Jatropha curcas L.) Seedlings Exposed to Salt Stress.</title>
        <authorList>
            <person name="Zhang L."/>
            <person name="Zhang C."/>
            <person name="Wu P."/>
            <person name="Chen Y."/>
            <person name="Li M."/>
            <person name="Jiang H."/>
            <person name="Wu G."/>
        </authorList>
    </citation>
    <scope>NUCLEOTIDE SEQUENCE [LARGE SCALE GENOMIC DNA]</scope>
    <source>
        <strain evidence="2">cv. GZQX0401</strain>
        <tissue evidence="1">Young leaves</tissue>
    </source>
</reference>
<dbReference type="EMBL" id="KK915156">
    <property type="protein sequence ID" value="KDP24009.1"/>
    <property type="molecule type" value="Genomic_DNA"/>
</dbReference>
<protein>
    <submittedName>
        <fullName evidence="1">Uncharacterized protein</fullName>
    </submittedName>
</protein>
<proteinExistence type="predicted"/>
<keyword evidence="2" id="KW-1185">Reference proteome</keyword>
<dbReference type="AlphaFoldDB" id="A0A067JWT2"/>
<sequence length="67" mass="7359">MSGPVVAVSQTGCSSGKDLKIGRLRRHQSRQSSAVSGLQAEVDRLRTRLEVEGIPLDSSEEDEVFFR</sequence>
<organism evidence="1 2">
    <name type="scientific">Jatropha curcas</name>
    <name type="common">Barbados nut</name>
    <dbReference type="NCBI Taxonomy" id="180498"/>
    <lineage>
        <taxon>Eukaryota</taxon>
        <taxon>Viridiplantae</taxon>
        <taxon>Streptophyta</taxon>
        <taxon>Embryophyta</taxon>
        <taxon>Tracheophyta</taxon>
        <taxon>Spermatophyta</taxon>
        <taxon>Magnoliopsida</taxon>
        <taxon>eudicotyledons</taxon>
        <taxon>Gunneridae</taxon>
        <taxon>Pentapetalae</taxon>
        <taxon>rosids</taxon>
        <taxon>fabids</taxon>
        <taxon>Malpighiales</taxon>
        <taxon>Euphorbiaceae</taxon>
        <taxon>Crotonoideae</taxon>
        <taxon>Jatropheae</taxon>
        <taxon>Jatropha</taxon>
    </lineage>
</organism>
<accession>A0A067JWT2</accession>
<name>A0A067JWT2_JATCU</name>